<keyword evidence="2" id="KW-0812">Transmembrane</keyword>
<dbReference type="Pfam" id="PF19877">
    <property type="entry name" value="DUF6350"/>
    <property type="match status" value="1"/>
</dbReference>
<keyword evidence="2" id="KW-1133">Transmembrane helix</keyword>
<keyword evidence="4" id="KW-1185">Reference proteome</keyword>
<feature type="transmembrane region" description="Helical" evidence="2">
    <location>
        <begin position="318"/>
        <end position="341"/>
    </location>
</feature>
<accession>A0A511J973</accession>
<feature type="transmembrane region" description="Helical" evidence="2">
    <location>
        <begin position="208"/>
        <end position="238"/>
    </location>
</feature>
<dbReference type="Proteomes" id="UP000321720">
    <property type="component" value="Unassembled WGS sequence"/>
</dbReference>
<dbReference type="AlphaFoldDB" id="A0A511J973"/>
<evidence type="ECO:0000313" key="3">
    <source>
        <dbReference type="EMBL" id="GEL94538.1"/>
    </source>
</evidence>
<reference evidence="3 4" key="1">
    <citation type="submission" date="2019-07" db="EMBL/GenBank/DDBJ databases">
        <title>Whole genome shotgun sequence of Cellulomonas composti NBRC 100758.</title>
        <authorList>
            <person name="Hosoyama A."/>
            <person name="Uohara A."/>
            <person name="Ohji S."/>
            <person name="Ichikawa N."/>
        </authorList>
    </citation>
    <scope>NUCLEOTIDE SEQUENCE [LARGE SCALE GENOMIC DNA]</scope>
    <source>
        <strain evidence="3 4">NBRC 100758</strain>
    </source>
</reference>
<feature type="transmembrane region" description="Helical" evidence="2">
    <location>
        <begin position="114"/>
        <end position="131"/>
    </location>
</feature>
<feature type="transmembrane region" description="Helical" evidence="2">
    <location>
        <begin position="250"/>
        <end position="268"/>
    </location>
</feature>
<proteinExistence type="predicted"/>
<dbReference type="InterPro" id="IPR045931">
    <property type="entry name" value="DUF6350"/>
</dbReference>
<feature type="transmembrane region" description="Helical" evidence="2">
    <location>
        <begin position="137"/>
        <end position="159"/>
    </location>
</feature>
<dbReference type="EMBL" id="BJWG01000004">
    <property type="protein sequence ID" value="GEL94538.1"/>
    <property type="molecule type" value="Genomic_DNA"/>
</dbReference>
<feature type="region of interest" description="Disordered" evidence="1">
    <location>
        <begin position="1"/>
        <end position="21"/>
    </location>
</feature>
<evidence type="ECO:0000256" key="2">
    <source>
        <dbReference type="SAM" id="Phobius"/>
    </source>
</evidence>
<feature type="transmembrane region" description="Helical" evidence="2">
    <location>
        <begin position="46"/>
        <end position="74"/>
    </location>
</feature>
<feature type="transmembrane region" description="Helical" evidence="2">
    <location>
        <begin position="394"/>
        <end position="417"/>
    </location>
</feature>
<evidence type="ECO:0000313" key="4">
    <source>
        <dbReference type="Proteomes" id="UP000321720"/>
    </source>
</evidence>
<organism evidence="3 4">
    <name type="scientific">Cellulomonas composti</name>
    <dbReference type="NCBI Taxonomy" id="266130"/>
    <lineage>
        <taxon>Bacteria</taxon>
        <taxon>Bacillati</taxon>
        <taxon>Actinomycetota</taxon>
        <taxon>Actinomycetes</taxon>
        <taxon>Micrococcales</taxon>
        <taxon>Cellulomonadaceae</taxon>
        <taxon>Cellulomonas</taxon>
    </lineage>
</organism>
<feature type="transmembrane region" description="Helical" evidence="2">
    <location>
        <begin position="171"/>
        <end position="188"/>
    </location>
</feature>
<feature type="transmembrane region" description="Helical" evidence="2">
    <location>
        <begin position="353"/>
        <end position="374"/>
    </location>
</feature>
<sequence length="441" mass="43476">MADAPSGIRRPAPDGGDHGTVTLLVDPEPGTRRPLLTSALDGSPRWVAGVIAAVQGAVLSLLVIVVPALGAYVATSADPANDGVEWFRSVRVGTAVWLAGHGVPPVIGGTRLTLVPLGVTLLAVFACWASMRRSGAATRAAVLAGTGAYCGLVVLLALVTGAGAGGALRGVLGGAAVAVTGLGLGASARPEAPGWRALLPGAAGRAPIAVRVGAGAAVVALATIVVAGAVLVLAWIAVGRSTVMDIAESLGAGGLGAIVLALANLLYLPNLVLWATAWLAGPGFVVGAGTHFAPDGTVGGTLPAVPLLGALPEGVPGLAVWMPLVVVAAGALTGLFVHRALRRVGAGRRWFDAPLAALVAGAGAGGAMTVLQLLANGAGGPGRLVQVGAPAFTVGLAVAFEVALGAVVVATVTDPVLHAGARRRWRSYRSRPAPTPARLDD</sequence>
<name>A0A511J973_9CELL</name>
<evidence type="ECO:0000256" key="1">
    <source>
        <dbReference type="SAM" id="MobiDB-lite"/>
    </source>
</evidence>
<comment type="caution">
    <text evidence="3">The sequence shown here is derived from an EMBL/GenBank/DDBJ whole genome shotgun (WGS) entry which is preliminary data.</text>
</comment>
<keyword evidence="2" id="KW-0472">Membrane</keyword>
<gene>
    <name evidence="3" type="ORF">CCO02nite_11960</name>
</gene>
<protein>
    <submittedName>
        <fullName evidence="3">Uncharacterized protein</fullName>
    </submittedName>
</protein>